<evidence type="ECO:0000313" key="2">
    <source>
        <dbReference type="WBParaSite" id="PgR004_g163_t02"/>
    </source>
</evidence>
<dbReference type="AlphaFoldDB" id="A0A915ABL5"/>
<protein>
    <submittedName>
        <fullName evidence="2">Collagen triple helix repeat protein</fullName>
    </submittedName>
</protein>
<dbReference type="WBParaSite" id="PgR004_g163_t02">
    <property type="protein sequence ID" value="PgR004_g163_t02"/>
    <property type="gene ID" value="PgR004_g163"/>
</dbReference>
<keyword evidence="1" id="KW-1185">Reference proteome</keyword>
<sequence length="126" mass="14335">MMEDRELKVHVESRVAQENVVRLVNVVQVDAMQTAESVETQVIQETMLGTVVVHHVPAHLDSSQRSMTDVRILIGNNIPGIISFTRHVCQLYLIRLVETISHDGFVAFNPLLKLPIRHFSARDREI</sequence>
<reference evidence="2" key="1">
    <citation type="submission" date="2022-11" db="UniProtKB">
        <authorList>
            <consortium name="WormBaseParasite"/>
        </authorList>
    </citation>
    <scope>IDENTIFICATION</scope>
</reference>
<accession>A0A915ABL5</accession>
<organism evidence="1 2">
    <name type="scientific">Parascaris univalens</name>
    <name type="common">Nematode worm</name>
    <dbReference type="NCBI Taxonomy" id="6257"/>
    <lineage>
        <taxon>Eukaryota</taxon>
        <taxon>Metazoa</taxon>
        <taxon>Ecdysozoa</taxon>
        <taxon>Nematoda</taxon>
        <taxon>Chromadorea</taxon>
        <taxon>Rhabditida</taxon>
        <taxon>Spirurina</taxon>
        <taxon>Ascaridomorpha</taxon>
        <taxon>Ascaridoidea</taxon>
        <taxon>Ascarididae</taxon>
        <taxon>Parascaris</taxon>
    </lineage>
</organism>
<evidence type="ECO:0000313" key="1">
    <source>
        <dbReference type="Proteomes" id="UP000887569"/>
    </source>
</evidence>
<name>A0A915ABL5_PARUN</name>
<proteinExistence type="predicted"/>
<dbReference type="Proteomes" id="UP000887569">
    <property type="component" value="Unplaced"/>
</dbReference>